<dbReference type="HOGENOM" id="CLU_383113_0_0_1"/>
<dbReference type="PANTHER" id="PTHR37544:SF3">
    <property type="entry name" value="SPRAY"/>
    <property type="match status" value="1"/>
</dbReference>
<dbReference type="Proteomes" id="UP000012174">
    <property type="component" value="Unassembled WGS sequence"/>
</dbReference>
<organism evidence="3 4">
    <name type="scientific">Eutypa lata (strain UCR-EL1)</name>
    <name type="common">Grapevine dieback disease fungus</name>
    <name type="synonym">Eutypa armeniacae</name>
    <dbReference type="NCBI Taxonomy" id="1287681"/>
    <lineage>
        <taxon>Eukaryota</taxon>
        <taxon>Fungi</taxon>
        <taxon>Dikarya</taxon>
        <taxon>Ascomycota</taxon>
        <taxon>Pezizomycotina</taxon>
        <taxon>Sordariomycetes</taxon>
        <taxon>Xylariomycetidae</taxon>
        <taxon>Xylariales</taxon>
        <taxon>Diatrypaceae</taxon>
        <taxon>Eutypa</taxon>
    </lineage>
</organism>
<feature type="compositionally biased region" description="Acidic residues" evidence="1">
    <location>
        <begin position="92"/>
        <end position="103"/>
    </location>
</feature>
<dbReference type="Pfam" id="PF11915">
    <property type="entry name" value="DUF3433"/>
    <property type="match status" value="2"/>
</dbReference>
<keyword evidence="2" id="KW-1133">Transmembrane helix</keyword>
<feature type="transmembrane region" description="Helical" evidence="2">
    <location>
        <begin position="336"/>
        <end position="356"/>
    </location>
</feature>
<dbReference type="AlphaFoldDB" id="M7SXV5"/>
<feature type="transmembrane region" description="Helical" evidence="2">
    <location>
        <begin position="481"/>
        <end position="501"/>
    </location>
</feature>
<evidence type="ECO:0000256" key="2">
    <source>
        <dbReference type="SAM" id="Phobius"/>
    </source>
</evidence>
<gene>
    <name evidence="3" type="ORF">UCREL1_3608</name>
</gene>
<dbReference type="OMA" id="TPYRRMA"/>
<name>M7SXV5_EUTLA</name>
<feature type="compositionally biased region" description="Acidic residues" evidence="1">
    <location>
        <begin position="64"/>
        <end position="76"/>
    </location>
</feature>
<feature type="compositionally biased region" description="Low complexity" evidence="1">
    <location>
        <begin position="77"/>
        <end position="91"/>
    </location>
</feature>
<evidence type="ECO:0000256" key="1">
    <source>
        <dbReference type="SAM" id="MobiDB-lite"/>
    </source>
</evidence>
<feature type="transmembrane region" description="Helical" evidence="2">
    <location>
        <begin position="615"/>
        <end position="636"/>
    </location>
</feature>
<dbReference type="PANTHER" id="PTHR37544">
    <property type="entry name" value="SPRAY-RELATED"/>
    <property type="match status" value="1"/>
</dbReference>
<evidence type="ECO:0000313" key="3">
    <source>
        <dbReference type="EMBL" id="EMR69383.1"/>
    </source>
</evidence>
<feature type="region of interest" description="Disordered" evidence="1">
    <location>
        <begin position="1"/>
        <end position="103"/>
    </location>
</feature>
<dbReference type="KEGG" id="ela:UCREL1_3608"/>
<dbReference type="OrthoDB" id="5428901at2759"/>
<dbReference type="InterPro" id="IPR021840">
    <property type="entry name" value="DUF3433"/>
</dbReference>
<keyword evidence="2" id="KW-0812">Transmembrane</keyword>
<keyword evidence="4" id="KW-1185">Reference proteome</keyword>
<reference evidence="4" key="1">
    <citation type="journal article" date="2013" name="Genome Announc.">
        <title>Draft genome sequence of the grapevine dieback fungus Eutypa lata UCR-EL1.</title>
        <authorList>
            <person name="Blanco-Ulate B."/>
            <person name="Rolshausen P.E."/>
            <person name="Cantu D."/>
        </authorList>
    </citation>
    <scope>NUCLEOTIDE SEQUENCE [LARGE SCALE GENOMIC DNA]</scope>
    <source>
        <strain evidence="4">UCR-EL1</strain>
    </source>
</reference>
<sequence>MPTPPMSRPEDDFGDISAPITNPPPTTTPAPDDLDEAEPVTTVVTIRPTDDNDEDGDTNSIVDNGDDDDDDDEEANEGNNDATDEGNNNNSNDDDDDDDDGGNEEVVQTIVLRPTLTVETDSAGTPTTTITKYPSFTAVRQTSQTSILTNSEGEATSTIVTKALVIPSTTIIETDSNGTPTATSTGYGAIPTSSPSKATVVTYWSMTWGQYFIGTFLPTILAVMISIPIRILDLNARLLQPWHELTRSSTGVSGRGSLCAETGGWAGMMNTIRWAFGGRVTVAVTGVLVLASSLLVPLSAEAIAFDLQGGDNCTKGSGKGKGCKYVVSVFDSPLEATLALLALMALLVLVLLAFLARWRSGVATNPWSIAGLAALSRNGEVRGLFPGLEGDGADVGKTRGDALMAILKDRFFALGYFYNKDGGVEYGVVLREEGGDDTGRSLGKSVRDSNPSQLDQAFRYEGQAPGGAKPKHHQPFFMLGYTGRGILLLVLCGILVLILYYNNTGGETGFEHFMMSESFGVRFLFTGVGFIITLCWSSFFNSVAVLSPYHLLSRKPQPAQRSILLAPPTNAFSGLWSAIRRRHGFLAVVALTAMISEFLPILLSQIPFRVTSIHIVHVITTWTAVGVLCVMVLVLLSSFFIRWPHTPLDPTTIAGAMYYVADSRMLDDFQGLSMVERKDRDQRIVDLGLRYRFGPMMGVGGKPRVGVDVSKDSLHDVW</sequence>
<feature type="transmembrane region" description="Helical" evidence="2">
    <location>
        <begin position="521"/>
        <end position="546"/>
    </location>
</feature>
<evidence type="ECO:0000313" key="4">
    <source>
        <dbReference type="Proteomes" id="UP000012174"/>
    </source>
</evidence>
<protein>
    <submittedName>
        <fullName evidence="3">Uncharacterized protein</fullName>
    </submittedName>
</protein>
<dbReference type="EMBL" id="KB706095">
    <property type="protein sequence ID" value="EMR69383.1"/>
    <property type="molecule type" value="Genomic_DNA"/>
</dbReference>
<dbReference type="STRING" id="1287681.M7SXV5"/>
<keyword evidence="2" id="KW-0472">Membrane</keyword>
<accession>M7SXV5</accession>
<proteinExistence type="predicted"/>
<dbReference type="eggNOG" id="ENOG502SD4W">
    <property type="taxonomic scope" value="Eukaryota"/>
</dbReference>
<feature type="transmembrane region" description="Helical" evidence="2">
    <location>
        <begin position="276"/>
        <end position="296"/>
    </location>
</feature>
<feature type="transmembrane region" description="Helical" evidence="2">
    <location>
        <begin position="211"/>
        <end position="232"/>
    </location>
</feature>
<feature type="transmembrane region" description="Helical" evidence="2">
    <location>
        <begin position="584"/>
        <end position="603"/>
    </location>
</feature>